<dbReference type="PANTHER" id="PTHR12246">
    <property type="entry name" value="PALMITOYLTRANSFERASE ZDHHC16"/>
    <property type="match status" value="1"/>
</dbReference>
<keyword evidence="3 7" id="KW-0812">Transmembrane</keyword>
<evidence type="ECO:0000256" key="3">
    <source>
        <dbReference type="ARBA" id="ARBA00022692"/>
    </source>
</evidence>
<dbReference type="GeneID" id="103516442"/>
<dbReference type="STRING" id="121845.A0A1S3DD92"/>
<comment type="subcellular location">
    <subcellularLocation>
        <location evidence="1">Membrane</location>
        <topology evidence="1">Multi-pass membrane protein</topology>
    </subcellularLocation>
</comment>
<feature type="domain" description="Palmitoyltransferase DHHC" evidence="8">
    <location>
        <begin position="94"/>
        <end position="228"/>
    </location>
</feature>
<feature type="transmembrane region" description="Helical" evidence="7">
    <location>
        <begin position="167"/>
        <end position="186"/>
    </location>
</feature>
<dbReference type="GO" id="GO:0016020">
    <property type="term" value="C:membrane"/>
    <property type="evidence" value="ECO:0007669"/>
    <property type="project" value="UniProtKB-SubCell"/>
</dbReference>
<dbReference type="PaxDb" id="121845-A0A1S3DD92"/>
<gene>
    <name evidence="10 11" type="primary">LOC103516442</name>
</gene>
<dbReference type="OMA" id="RMHIAWL"/>
<evidence type="ECO:0000259" key="8">
    <source>
        <dbReference type="Pfam" id="PF01529"/>
    </source>
</evidence>
<keyword evidence="5 7" id="KW-0472">Membrane</keyword>
<proteinExistence type="inferred from homology"/>
<protein>
    <recommendedName>
        <fullName evidence="7">Palmitoyltransferase</fullName>
        <ecNumber evidence="7">2.3.1.225</ecNumber>
    </recommendedName>
</protein>
<evidence type="ECO:0000313" key="11">
    <source>
        <dbReference type="RefSeq" id="XP_026684641.1"/>
    </source>
</evidence>
<sequence length="283" mass="32918">MYTIKYKSRHFLPHNIGDIVSFVFLVLIVPLVFWFVVFIVIPATYPVFGFWQVYHILFSTFLLFQIVTNYVYVIMVDTSIHTVMLPSQLREGWYFCAPCESVAPPRAYHCHVCNTCILKRDHHCTFSACCIGHYNHRYFMLFLFYLTVGTIYATYLNLFFIHNFVSFNWGLLLKIMLPLAFLVFGLDTSTNHVYLIMLLVVMVGSMVSLLLLVYHFGLIQDGVLTFERNRKLKGYNAGLKANIEQVFGIRWYLVWLAPFVESPLPSSGANWEMNSSTKSLKYL</sequence>
<feature type="transmembrane region" description="Helical" evidence="7">
    <location>
        <begin position="53"/>
        <end position="75"/>
    </location>
</feature>
<evidence type="ECO:0000313" key="9">
    <source>
        <dbReference type="Proteomes" id="UP000079169"/>
    </source>
</evidence>
<name>A0A1S3DD92_DIACI</name>
<feature type="transmembrane region" description="Helical" evidence="7">
    <location>
        <begin position="141"/>
        <end position="161"/>
    </location>
</feature>
<dbReference type="RefSeq" id="XP_008479627.1">
    <property type="nucleotide sequence ID" value="XM_008481405.3"/>
</dbReference>
<dbReference type="PROSITE" id="PS50216">
    <property type="entry name" value="DHHC"/>
    <property type="match status" value="1"/>
</dbReference>
<evidence type="ECO:0000256" key="4">
    <source>
        <dbReference type="ARBA" id="ARBA00022989"/>
    </source>
</evidence>
<evidence type="ECO:0000313" key="10">
    <source>
        <dbReference type="RefSeq" id="XP_008479627.1"/>
    </source>
</evidence>
<evidence type="ECO:0000256" key="6">
    <source>
        <dbReference type="ARBA" id="ARBA00023315"/>
    </source>
</evidence>
<keyword evidence="4 7" id="KW-1133">Transmembrane helix</keyword>
<dbReference type="EC" id="2.3.1.225" evidence="7"/>
<reference evidence="10" key="1">
    <citation type="submission" date="2023-09" db="UniProtKB">
        <authorList>
            <consortium name="RefSeq"/>
        </authorList>
    </citation>
    <scope>IDENTIFICATION</scope>
</reference>
<dbReference type="RefSeq" id="XP_026684641.1">
    <property type="nucleotide sequence ID" value="XM_026828840.1"/>
</dbReference>
<comment type="catalytic activity">
    <reaction evidence="7">
        <text>L-cysteinyl-[protein] + hexadecanoyl-CoA = S-hexadecanoyl-L-cysteinyl-[protein] + CoA</text>
        <dbReference type="Rhea" id="RHEA:36683"/>
        <dbReference type="Rhea" id="RHEA-COMP:10131"/>
        <dbReference type="Rhea" id="RHEA-COMP:11032"/>
        <dbReference type="ChEBI" id="CHEBI:29950"/>
        <dbReference type="ChEBI" id="CHEBI:57287"/>
        <dbReference type="ChEBI" id="CHEBI:57379"/>
        <dbReference type="ChEBI" id="CHEBI:74151"/>
        <dbReference type="EC" id="2.3.1.225"/>
    </reaction>
</comment>
<dbReference type="InterPro" id="IPR039859">
    <property type="entry name" value="PFA4/ZDH16/20/ERF2-like"/>
</dbReference>
<comment type="domain">
    <text evidence="7">The DHHC domain is required for palmitoyltransferase activity.</text>
</comment>
<dbReference type="InterPro" id="IPR001594">
    <property type="entry name" value="Palmitoyltrfase_DHHC"/>
</dbReference>
<evidence type="ECO:0000256" key="1">
    <source>
        <dbReference type="ARBA" id="ARBA00004141"/>
    </source>
</evidence>
<evidence type="ECO:0000256" key="7">
    <source>
        <dbReference type="RuleBase" id="RU079119"/>
    </source>
</evidence>
<keyword evidence="6 7" id="KW-0012">Acyltransferase</keyword>
<organism evidence="10">
    <name type="scientific">Diaphorina citri</name>
    <name type="common">Asian citrus psyllid</name>
    <dbReference type="NCBI Taxonomy" id="121845"/>
    <lineage>
        <taxon>Eukaryota</taxon>
        <taxon>Metazoa</taxon>
        <taxon>Ecdysozoa</taxon>
        <taxon>Arthropoda</taxon>
        <taxon>Hexapoda</taxon>
        <taxon>Insecta</taxon>
        <taxon>Pterygota</taxon>
        <taxon>Neoptera</taxon>
        <taxon>Paraneoptera</taxon>
        <taxon>Hemiptera</taxon>
        <taxon>Sternorrhyncha</taxon>
        <taxon>Psylloidea</taxon>
        <taxon>Psyllidae</taxon>
        <taxon>Diaphorininae</taxon>
        <taxon>Diaphorina</taxon>
    </lineage>
</organism>
<evidence type="ECO:0000256" key="2">
    <source>
        <dbReference type="ARBA" id="ARBA00022679"/>
    </source>
</evidence>
<feature type="transmembrane region" description="Helical" evidence="7">
    <location>
        <begin position="193"/>
        <end position="216"/>
    </location>
</feature>
<comment type="similarity">
    <text evidence="7">Belongs to the DHHC palmitoyltransferase family.</text>
</comment>
<dbReference type="GO" id="GO:0019706">
    <property type="term" value="F:protein-cysteine S-palmitoyltransferase activity"/>
    <property type="evidence" value="ECO:0007669"/>
    <property type="project" value="UniProtKB-EC"/>
</dbReference>
<keyword evidence="2 7" id="KW-0808">Transferase</keyword>
<keyword evidence="9" id="KW-1185">Reference proteome</keyword>
<dbReference type="AlphaFoldDB" id="A0A1S3DD92"/>
<evidence type="ECO:0000256" key="5">
    <source>
        <dbReference type="ARBA" id="ARBA00023136"/>
    </source>
</evidence>
<feature type="transmembrane region" description="Helical" evidence="7">
    <location>
        <begin position="20"/>
        <end position="41"/>
    </location>
</feature>
<accession>A0A1S3DD92</accession>
<dbReference type="Proteomes" id="UP000079169">
    <property type="component" value="Unplaced"/>
</dbReference>
<dbReference type="Pfam" id="PF01529">
    <property type="entry name" value="DHHC"/>
    <property type="match status" value="1"/>
</dbReference>
<dbReference type="KEGG" id="dci:103516442"/>